<evidence type="ECO:0000256" key="1">
    <source>
        <dbReference type="SAM" id="SignalP"/>
    </source>
</evidence>
<name>A0A0L8VDX0_9BACT</name>
<dbReference type="AlphaFoldDB" id="A0A0L8VDX0"/>
<accession>A0A0L8VDX0</accession>
<reference evidence="3" key="1">
    <citation type="submission" date="2015-07" db="EMBL/GenBank/DDBJ databases">
        <title>Genome sequencing of Sunxiuqinia dokdonensis strain SK.</title>
        <authorList>
            <person name="Ahn S."/>
            <person name="Kim B.-C."/>
        </authorList>
    </citation>
    <scope>NUCLEOTIDE SEQUENCE [LARGE SCALE GENOMIC DNA]</scope>
    <source>
        <strain evidence="3">SK</strain>
    </source>
</reference>
<feature type="chain" id="PRO_5005591622" description="PKD domain-containing protein" evidence="1">
    <location>
        <begin position="26"/>
        <end position="228"/>
    </location>
</feature>
<evidence type="ECO:0008006" key="4">
    <source>
        <dbReference type="Google" id="ProtNLM"/>
    </source>
</evidence>
<feature type="signal peptide" evidence="1">
    <location>
        <begin position="1"/>
        <end position="25"/>
    </location>
</feature>
<gene>
    <name evidence="2" type="ORF">NC99_06130</name>
</gene>
<evidence type="ECO:0000313" key="2">
    <source>
        <dbReference type="EMBL" id="KOH46636.1"/>
    </source>
</evidence>
<protein>
    <recommendedName>
        <fullName evidence="4">PKD domain-containing protein</fullName>
    </recommendedName>
</protein>
<comment type="caution">
    <text evidence="2">The sequence shown here is derived from an EMBL/GenBank/DDBJ whole genome shotgun (WGS) entry which is preliminary data.</text>
</comment>
<keyword evidence="1" id="KW-0732">Signal</keyword>
<dbReference type="EMBL" id="LGIA01000024">
    <property type="protein sequence ID" value="KOH46636.1"/>
    <property type="molecule type" value="Genomic_DNA"/>
</dbReference>
<dbReference type="OrthoDB" id="1122124at2"/>
<sequence>MKRLIYHIIRLALAILLVMLTVAFAAAQMRTVYQGETIELSVVQEGNDTYTWDIYNNPGVNFATVDGNALPDEAEFVGGNTGATVSVRWLKAGIYFYRVLAVDEEGCTNNLKVGRLEVLENLPTAELAIYPGEICISDPAIITVTLTGQPAWSFTLEAVGEDGVIEQIAYTVDAEENPKEIHVYPSQTTTYRIINLKDRYGENLDASEDIELTVHPIPVNSRIYQVEN</sequence>
<keyword evidence="3" id="KW-1185">Reference proteome</keyword>
<organism evidence="2 3">
    <name type="scientific">Sunxiuqinia dokdonensis</name>
    <dbReference type="NCBI Taxonomy" id="1409788"/>
    <lineage>
        <taxon>Bacteria</taxon>
        <taxon>Pseudomonadati</taxon>
        <taxon>Bacteroidota</taxon>
        <taxon>Bacteroidia</taxon>
        <taxon>Marinilabiliales</taxon>
        <taxon>Prolixibacteraceae</taxon>
        <taxon>Sunxiuqinia</taxon>
    </lineage>
</organism>
<proteinExistence type="predicted"/>
<evidence type="ECO:0000313" key="3">
    <source>
        <dbReference type="Proteomes" id="UP000036958"/>
    </source>
</evidence>
<dbReference type="Proteomes" id="UP000036958">
    <property type="component" value="Unassembled WGS sequence"/>
</dbReference>
<dbReference type="RefSeq" id="WP_157624390.1">
    <property type="nucleotide sequence ID" value="NZ_LGIA01000024.1"/>
</dbReference>